<evidence type="ECO:0000259" key="2">
    <source>
        <dbReference type="PROSITE" id="PS50158"/>
    </source>
</evidence>
<keyword evidence="3" id="KW-0808">Transferase</keyword>
<dbReference type="AlphaFoldDB" id="A0AAV3YCS9"/>
<proteinExistence type="predicted"/>
<evidence type="ECO:0000313" key="4">
    <source>
        <dbReference type="Proteomes" id="UP000735302"/>
    </source>
</evidence>
<dbReference type="GO" id="GO:0003676">
    <property type="term" value="F:nucleic acid binding"/>
    <property type="evidence" value="ECO:0007669"/>
    <property type="project" value="InterPro"/>
</dbReference>
<dbReference type="PROSITE" id="PS50158">
    <property type="entry name" value="ZF_CCHC"/>
    <property type="match status" value="1"/>
</dbReference>
<evidence type="ECO:0000313" key="3">
    <source>
        <dbReference type="EMBL" id="GFN80058.1"/>
    </source>
</evidence>
<comment type="caution">
    <text evidence="3">The sequence shown here is derived from an EMBL/GenBank/DDBJ whole genome shotgun (WGS) entry which is preliminary data.</text>
</comment>
<keyword evidence="1" id="KW-0863">Zinc-finger</keyword>
<sequence length="126" mass="13319">MFPVGENGHMARGCVNPPFCKKCKRRGHTTKDCNAQSVASTMATTTSPSVTLTTHSGMEPFVSAVGSGNRLRLAPGLVSDRPVSVLRDSSATIIGVHKDYVLDSEFTGGKVPCYQFSGAVENMPTA</sequence>
<dbReference type="SUPFAM" id="SSF57756">
    <property type="entry name" value="Retrovirus zinc finger-like domains"/>
    <property type="match status" value="1"/>
</dbReference>
<dbReference type="Gene3D" id="4.10.60.10">
    <property type="entry name" value="Zinc finger, CCHC-type"/>
    <property type="match status" value="1"/>
</dbReference>
<evidence type="ECO:0000256" key="1">
    <source>
        <dbReference type="PROSITE-ProRule" id="PRU00047"/>
    </source>
</evidence>
<keyword evidence="1" id="KW-0479">Metal-binding</keyword>
<protein>
    <submittedName>
        <fullName evidence="3">Reverse transcriptase</fullName>
    </submittedName>
</protein>
<dbReference type="EMBL" id="BLXT01000792">
    <property type="protein sequence ID" value="GFN80058.1"/>
    <property type="molecule type" value="Genomic_DNA"/>
</dbReference>
<reference evidence="3 4" key="1">
    <citation type="journal article" date="2021" name="Elife">
        <title>Chloroplast acquisition without the gene transfer in kleptoplastic sea slugs, Plakobranchus ocellatus.</title>
        <authorList>
            <person name="Maeda T."/>
            <person name="Takahashi S."/>
            <person name="Yoshida T."/>
            <person name="Shimamura S."/>
            <person name="Takaki Y."/>
            <person name="Nagai Y."/>
            <person name="Toyoda A."/>
            <person name="Suzuki Y."/>
            <person name="Arimoto A."/>
            <person name="Ishii H."/>
            <person name="Satoh N."/>
            <person name="Nishiyama T."/>
            <person name="Hasebe M."/>
            <person name="Maruyama T."/>
            <person name="Minagawa J."/>
            <person name="Obokata J."/>
            <person name="Shigenobu S."/>
        </authorList>
    </citation>
    <scope>NUCLEOTIDE SEQUENCE [LARGE SCALE GENOMIC DNA]</scope>
</reference>
<keyword evidence="3" id="KW-0695">RNA-directed DNA polymerase</keyword>
<name>A0AAV3YCS9_9GAST</name>
<organism evidence="3 4">
    <name type="scientific">Plakobranchus ocellatus</name>
    <dbReference type="NCBI Taxonomy" id="259542"/>
    <lineage>
        <taxon>Eukaryota</taxon>
        <taxon>Metazoa</taxon>
        <taxon>Spiralia</taxon>
        <taxon>Lophotrochozoa</taxon>
        <taxon>Mollusca</taxon>
        <taxon>Gastropoda</taxon>
        <taxon>Heterobranchia</taxon>
        <taxon>Euthyneura</taxon>
        <taxon>Panpulmonata</taxon>
        <taxon>Sacoglossa</taxon>
        <taxon>Placobranchoidea</taxon>
        <taxon>Plakobranchidae</taxon>
        <taxon>Plakobranchus</taxon>
    </lineage>
</organism>
<dbReference type="Proteomes" id="UP000735302">
    <property type="component" value="Unassembled WGS sequence"/>
</dbReference>
<keyword evidence="4" id="KW-1185">Reference proteome</keyword>
<gene>
    <name evidence="3" type="ORF">PoB_000656400</name>
</gene>
<accession>A0AAV3YCS9</accession>
<dbReference type="InterPro" id="IPR036875">
    <property type="entry name" value="Znf_CCHC_sf"/>
</dbReference>
<keyword evidence="1" id="KW-0862">Zinc</keyword>
<dbReference type="GO" id="GO:0003964">
    <property type="term" value="F:RNA-directed DNA polymerase activity"/>
    <property type="evidence" value="ECO:0007669"/>
    <property type="project" value="UniProtKB-KW"/>
</dbReference>
<feature type="domain" description="CCHC-type" evidence="2">
    <location>
        <begin position="20"/>
        <end position="33"/>
    </location>
</feature>
<keyword evidence="3" id="KW-0548">Nucleotidyltransferase</keyword>
<dbReference type="InterPro" id="IPR001878">
    <property type="entry name" value="Znf_CCHC"/>
</dbReference>
<dbReference type="GO" id="GO:0008270">
    <property type="term" value="F:zinc ion binding"/>
    <property type="evidence" value="ECO:0007669"/>
    <property type="project" value="UniProtKB-KW"/>
</dbReference>